<keyword evidence="1 5" id="KW-0489">Methyltransferase</keyword>
<evidence type="ECO:0000256" key="2">
    <source>
        <dbReference type="ARBA" id="ARBA00022679"/>
    </source>
</evidence>
<evidence type="ECO:0000256" key="3">
    <source>
        <dbReference type="ARBA" id="ARBA00022691"/>
    </source>
</evidence>
<keyword evidence="2" id="KW-0808">Transferase</keyword>
<dbReference type="GO" id="GO:0032259">
    <property type="term" value="P:methylation"/>
    <property type="evidence" value="ECO:0007669"/>
    <property type="project" value="UniProtKB-KW"/>
</dbReference>
<evidence type="ECO:0000313" key="5">
    <source>
        <dbReference type="EMBL" id="GGB80455.1"/>
    </source>
</evidence>
<dbReference type="RefSeq" id="WP_084394879.1">
    <property type="nucleotide sequence ID" value="NZ_BMKF01000003.1"/>
</dbReference>
<evidence type="ECO:0000256" key="1">
    <source>
        <dbReference type="ARBA" id="ARBA00022603"/>
    </source>
</evidence>
<dbReference type="PANTHER" id="PTHR43464">
    <property type="entry name" value="METHYLTRANSFERASE"/>
    <property type="match status" value="1"/>
</dbReference>
<evidence type="ECO:0000259" key="4">
    <source>
        <dbReference type="Pfam" id="PF13649"/>
    </source>
</evidence>
<keyword evidence="3" id="KW-0949">S-adenosyl-L-methionine</keyword>
<dbReference type="Gene3D" id="3.40.50.150">
    <property type="entry name" value="Vaccinia Virus protein VP39"/>
    <property type="match status" value="1"/>
</dbReference>
<proteinExistence type="predicted"/>
<reference evidence="6" key="1">
    <citation type="journal article" date="2019" name="Int. J. Syst. Evol. Microbiol.">
        <title>The Global Catalogue of Microorganisms (GCM) 10K type strain sequencing project: providing services to taxonomists for standard genome sequencing and annotation.</title>
        <authorList>
            <consortium name="The Broad Institute Genomics Platform"/>
            <consortium name="The Broad Institute Genome Sequencing Center for Infectious Disease"/>
            <person name="Wu L."/>
            <person name="Ma J."/>
        </authorList>
    </citation>
    <scope>NUCLEOTIDE SEQUENCE [LARGE SCALE GENOMIC DNA]</scope>
    <source>
        <strain evidence="6">CGMCC 1.15928</strain>
    </source>
</reference>
<dbReference type="InterPro" id="IPR041698">
    <property type="entry name" value="Methyltransf_25"/>
</dbReference>
<dbReference type="CDD" id="cd02440">
    <property type="entry name" value="AdoMet_MTases"/>
    <property type="match status" value="1"/>
</dbReference>
<name>A0ABQ1K141_9PROT</name>
<dbReference type="SUPFAM" id="SSF53335">
    <property type="entry name" value="S-adenosyl-L-methionine-dependent methyltransferases"/>
    <property type="match status" value="1"/>
</dbReference>
<sequence>MTSPDRFFSDPTLARLYDAICETAGREDYAFYLPYIMTAGRVLDIGCGTGTLLEAALKAGHKGRLTGLDPASGMMEIARTKPGIDWICGYLEAQEWEARFDLAVMTGHAFQVLVSDEAIASFLAAVHGALMPGGCFMFETRNPGARAWEGWTGEREKAVSVAGETYVDRRDVIRPFDGHTVTFTHTFSSPAWPEPEVSTSTLRFLSPEALNVALAKSGFSIHAQYGNWDLSPVTQTSPEIITIAKRNAR</sequence>
<organism evidence="5 6">
    <name type="scientific">Henriciella pelagia</name>
    <dbReference type="NCBI Taxonomy" id="1977912"/>
    <lineage>
        <taxon>Bacteria</taxon>
        <taxon>Pseudomonadati</taxon>
        <taxon>Pseudomonadota</taxon>
        <taxon>Alphaproteobacteria</taxon>
        <taxon>Hyphomonadales</taxon>
        <taxon>Hyphomonadaceae</taxon>
        <taxon>Henriciella</taxon>
    </lineage>
</organism>
<gene>
    <name evidence="5" type="ORF">GCM10011503_31520</name>
</gene>
<protein>
    <submittedName>
        <fullName evidence="5">Methyltransferase</fullName>
    </submittedName>
</protein>
<comment type="caution">
    <text evidence="5">The sequence shown here is derived from an EMBL/GenBank/DDBJ whole genome shotgun (WGS) entry which is preliminary data.</text>
</comment>
<dbReference type="EMBL" id="BMKF01000003">
    <property type="protein sequence ID" value="GGB80455.1"/>
    <property type="molecule type" value="Genomic_DNA"/>
</dbReference>
<dbReference type="InterPro" id="IPR029063">
    <property type="entry name" value="SAM-dependent_MTases_sf"/>
</dbReference>
<dbReference type="Pfam" id="PF13649">
    <property type="entry name" value="Methyltransf_25"/>
    <property type="match status" value="1"/>
</dbReference>
<dbReference type="GO" id="GO:0008168">
    <property type="term" value="F:methyltransferase activity"/>
    <property type="evidence" value="ECO:0007669"/>
    <property type="project" value="UniProtKB-KW"/>
</dbReference>
<feature type="domain" description="Methyltransferase" evidence="4">
    <location>
        <begin position="42"/>
        <end position="134"/>
    </location>
</feature>
<dbReference type="Proteomes" id="UP000628854">
    <property type="component" value="Unassembled WGS sequence"/>
</dbReference>
<accession>A0ABQ1K141</accession>
<dbReference type="PANTHER" id="PTHR43464:SF19">
    <property type="entry name" value="UBIQUINONE BIOSYNTHESIS O-METHYLTRANSFERASE, MITOCHONDRIAL"/>
    <property type="match status" value="1"/>
</dbReference>
<evidence type="ECO:0000313" key="6">
    <source>
        <dbReference type="Proteomes" id="UP000628854"/>
    </source>
</evidence>
<keyword evidence="6" id="KW-1185">Reference proteome</keyword>